<name>A0A816DJC7_9BILA</name>
<evidence type="ECO:0000313" key="4">
    <source>
        <dbReference type="Proteomes" id="UP000663829"/>
    </source>
</evidence>
<sequence length="248" mass="28712">FIHCRVHVLQLCLLSACKDLPEVSANLSTLKSLINFINRSSIRSARLLDIQLVLKQPQLKLIIPNNTRWLSFSRAVTAAVRCYEPLLIPREHVPNERGENSPDALDLLTVLQDKQTTLISNILEPILETLSILSKFEPKIQPDILNGQGFQESRNPRQLQQATLMDWWPQDFRDQEVSFENGYGQNNHNRGYQNHFQGQARQWQNSRQSQDKAFRYRNSNQNRFGGYKYGPFRYNYRQSRAGGQSNGP</sequence>
<feature type="non-terminal residue" evidence="2">
    <location>
        <position position="1"/>
    </location>
</feature>
<dbReference type="Proteomes" id="UP000681722">
    <property type="component" value="Unassembled WGS sequence"/>
</dbReference>
<dbReference type="Proteomes" id="UP000663829">
    <property type="component" value="Unassembled WGS sequence"/>
</dbReference>
<keyword evidence="4" id="KW-1185">Reference proteome</keyword>
<evidence type="ECO:0000256" key="1">
    <source>
        <dbReference type="SAM" id="MobiDB-lite"/>
    </source>
</evidence>
<feature type="region of interest" description="Disordered" evidence="1">
    <location>
        <begin position="185"/>
        <end position="211"/>
    </location>
</feature>
<protein>
    <submittedName>
        <fullName evidence="2">Uncharacterized protein</fullName>
    </submittedName>
</protein>
<dbReference type="EMBL" id="CAJOBC010114371">
    <property type="protein sequence ID" value="CAF4544542.1"/>
    <property type="molecule type" value="Genomic_DNA"/>
</dbReference>
<proteinExistence type="predicted"/>
<organism evidence="2 4">
    <name type="scientific">Didymodactylos carnosus</name>
    <dbReference type="NCBI Taxonomy" id="1234261"/>
    <lineage>
        <taxon>Eukaryota</taxon>
        <taxon>Metazoa</taxon>
        <taxon>Spiralia</taxon>
        <taxon>Gnathifera</taxon>
        <taxon>Rotifera</taxon>
        <taxon>Eurotatoria</taxon>
        <taxon>Bdelloidea</taxon>
        <taxon>Philodinida</taxon>
        <taxon>Philodinidae</taxon>
        <taxon>Didymodactylos</taxon>
    </lineage>
</organism>
<comment type="caution">
    <text evidence="2">The sequence shown here is derived from an EMBL/GenBank/DDBJ whole genome shotgun (WGS) entry which is preliminary data.</text>
</comment>
<dbReference type="AlphaFoldDB" id="A0A816DJC7"/>
<accession>A0A816DJC7</accession>
<dbReference type="OrthoDB" id="6775368at2759"/>
<dbReference type="EMBL" id="CAJNOQ010045915">
    <property type="protein sequence ID" value="CAF1637217.1"/>
    <property type="molecule type" value="Genomic_DNA"/>
</dbReference>
<feature type="compositionally biased region" description="Polar residues" evidence="1">
    <location>
        <begin position="185"/>
        <end position="208"/>
    </location>
</feature>
<dbReference type="InterPro" id="IPR012337">
    <property type="entry name" value="RNaseH-like_sf"/>
</dbReference>
<dbReference type="SUPFAM" id="SSF53098">
    <property type="entry name" value="Ribonuclease H-like"/>
    <property type="match status" value="1"/>
</dbReference>
<evidence type="ECO:0000313" key="3">
    <source>
        <dbReference type="EMBL" id="CAF4544542.1"/>
    </source>
</evidence>
<evidence type="ECO:0000313" key="2">
    <source>
        <dbReference type="EMBL" id="CAF1637217.1"/>
    </source>
</evidence>
<gene>
    <name evidence="2" type="ORF">GPM918_LOCUS44731</name>
    <name evidence="3" type="ORF">SRO942_LOCUS46733</name>
</gene>
<reference evidence="2" key="1">
    <citation type="submission" date="2021-02" db="EMBL/GenBank/DDBJ databases">
        <authorList>
            <person name="Nowell W R."/>
        </authorList>
    </citation>
    <scope>NUCLEOTIDE SEQUENCE</scope>
</reference>